<reference evidence="1 2" key="1">
    <citation type="journal article" date="2018" name="Front. Plant Sci.">
        <title>Red Clover (Trifolium pratense) and Zigzag Clover (T. medium) - A Picture of Genomic Similarities and Differences.</title>
        <authorList>
            <person name="Dluhosova J."/>
            <person name="Istvanek J."/>
            <person name="Nedelnik J."/>
            <person name="Repkova J."/>
        </authorList>
    </citation>
    <scope>NUCLEOTIDE SEQUENCE [LARGE SCALE GENOMIC DNA]</scope>
    <source>
        <strain evidence="2">cv. 10/8</strain>
        <tissue evidence="1">Leaf</tissue>
    </source>
</reference>
<comment type="caution">
    <text evidence="1">The sequence shown here is derived from an EMBL/GenBank/DDBJ whole genome shotgun (WGS) entry which is preliminary data.</text>
</comment>
<keyword evidence="1" id="KW-0808">Transferase</keyword>
<dbReference type="EMBL" id="LXQA010000724">
    <property type="protein sequence ID" value="MCH80136.1"/>
    <property type="molecule type" value="Genomic_DNA"/>
</dbReference>
<proteinExistence type="predicted"/>
<sequence>MTRANYKNVNFGWGEAVYGGVVKGGAGRLPGATFIVPHKNAKEEGLILVTYLPCEDMKRFAQELDKMFGNQNQPTTSGPSFVMSSL</sequence>
<keyword evidence="2" id="KW-1185">Reference proteome</keyword>
<dbReference type="Gene3D" id="3.30.559.10">
    <property type="entry name" value="Chloramphenicol acetyltransferase-like domain"/>
    <property type="match status" value="1"/>
</dbReference>
<evidence type="ECO:0000313" key="2">
    <source>
        <dbReference type="Proteomes" id="UP000265520"/>
    </source>
</evidence>
<dbReference type="GO" id="GO:0016740">
    <property type="term" value="F:transferase activity"/>
    <property type="evidence" value="ECO:0007669"/>
    <property type="project" value="UniProtKB-KW"/>
</dbReference>
<organism evidence="1 2">
    <name type="scientific">Trifolium medium</name>
    <dbReference type="NCBI Taxonomy" id="97028"/>
    <lineage>
        <taxon>Eukaryota</taxon>
        <taxon>Viridiplantae</taxon>
        <taxon>Streptophyta</taxon>
        <taxon>Embryophyta</taxon>
        <taxon>Tracheophyta</taxon>
        <taxon>Spermatophyta</taxon>
        <taxon>Magnoliopsida</taxon>
        <taxon>eudicotyledons</taxon>
        <taxon>Gunneridae</taxon>
        <taxon>Pentapetalae</taxon>
        <taxon>rosids</taxon>
        <taxon>fabids</taxon>
        <taxon>Fabales</taxon>
        <taxon>Fabaceae</taxon>
        <taxon>Papilionoideae</taxon>
        <taxon>50 kb inversion clade</taxon>
        <taxon>NPAAA clade</taxon>
        <taxon>Hologalegina</taxon>
        <taxon>IRL clade</taxon>
        <taxon>Trifolieae</taxon>
        <taxon>Trifolium</taxon>
    </lineage>
</organism>
<dbReference type="InterPro" id="IPR023213">
    <property type="entry name" value="CAT-like_dom_sf"/>
</dbReference>
<dbReference type="AlphaFoldDB" id="A0A392LYT9"/>
<gene>
    <name evidence="1" type="ORF">A2U01_0000898</name>
</gene>
<accession>A0A392LYT9</accession>
<evidence type="ECO:0000313" key="1">
    <source>
        <dbReference type="EMBL" id="MCH80136.1"/>
    </source>
</evidence>
<name>A0A392LYT9_9FABA</name>
<dbReference type="Proteomes" id="UP000265520">
    <property type="component" value="Unassembled WGS sequence"/>
</dbReference>
<protein>
    <submittedName>
        <fullName evidence="1">Benzoyl coenzyme A benzyl alcohol benzoyl transferase</fullName>
    </submittedName>
</protein>